<keyword evidence="2" id="KW-1185">Reference proteome</keyword>
<organism evidence="1 2">
    <name type="scientific">Kwoniella europaea PYCC6329</name>
    <dbReference type="NCBI Taxonomy" id="1423913"/>
    <lineage>
        <taxon>Eukaryota</taxon>
        <taxon>Fungi</taxon>
        <taxon>Dikarya</taxon>
        <taxon>Basidiomycota</taxon>
        <taxon>Agaricomycotina</taxon>
        <taxon>Tremellomycetes</taxon>
        <taxon>Tremellales</taxon>
        <taxon>Cryptococcaceae</taxon>
        <taxon>Kwoniella</taxon>
    </lineage>
</organism>
<name>A0AAX4KS37_9TREE</name>
<evidence type="ECO:0000313" key="1">
    <source>
        <dbReference type="EMBL" id="WWD09004.1"/>
    </source>
</evidence>
<reference evidence="1 2" key="1">
    <citation type="submission" date="2024-01" db="EMBL/GenBank/DDBJ databases">
        <title>Comparative genomics of Cryptococcus and Kwoniella reveals pathogenesis evolution and contrasting modes of karyotype evolution via chromosome fusion or intercentromeric recombination.</title>
        <authorList>
            <person name="Coelho M.A."/>
            <person name="David-Palma M."/>
            <person name="Shea T."/>
            <person name="Bowers K."/>
            <person name="McGinley-Smith S."/>
            <person name="Mohammad A.W."/>
            <person name="Gnirke A."/>
            <person name="Yurkov A.M."/>
            <person name="Nowrousian M."/>
            <person name="Sun S."/>
            <person name="Cuomo C.A."/>
            <person name="Heitman J."/>
        </authorList>
    </citation>
    <scope>NUCLEOTIDE SEQUENCE [LARGE SCALE GENOMIC DNA]</scope>
    <source>
        <strain evidence="1 2">PYCC6329</strain>
    </source>
</reference>
<dbReference type="RefSeq" id="XP_066086971.1">
    <property type="nucleotide sequence ID" value="XM_066230874.1"/>
</dbReference>
<protein>
    <submittedName>
        <fullName evidence="1">Uncharacterized protein</fullName>
    </submittedName>
</protein>
<dbReference type="AlphaFoldDB" id="A0AAX4KS37"/>
<evidence type="ECO:0000313" key="2">
    <source>
        <dbReference type="Proteomes" id="UP001358614"/>
    </source>
</evidence>
<accession>A0AAX4KS37</accession>
<dbReference type="EMBL" id="CP144090">
    <property type="protein sequence ID" value="WWD09004.1"/>
    <property type="molecule type" value="Genomic_DNA"/>
</dbReference>
<gene>
    <name evidence="1" type="ORF">V865_007119</name>
</gene>
<dbReference type="Proteomes" id="UP001358614">
    <property type="component" value="Chromosome 2"/>
</dbReference>
<dbReference type="KEGG" id="ker:91105920"/>
<dbReference type="GeneID" id="91105920"/>
<sequence>MSASSLIVALDSQKKGRKEALVLGKSGWISRLSQQQGIIESRAICAAPFKSLSRGSYQYYAPCADYDSTEFFDHCNTIQPQRSVYENIIRGEKADRIYHMYNEQYINFKRSRDIRPLSKIDTTQEIFEYYGSFEDAVKPDSAASLGFPSYFTTVHYKEPADRGYHRVLPDGSMEINERSLYAHRVDIARSLDMTIPEPHTCDLPEKALVWYRPISDKVVSHLNSELSLSPSIRNFEYQRNASNYASFNTHVNLEVLKAVQRCGRRMTRGEISVDRTPDPPSTSFYGTADIDDFEIHTIPGISFTIRNRDGDPVEINLSWLSARPFQETANITQDRPDEQNFSSSPLPVGSCRPILERSHTMHSDTLDSSSLIC</sequence>
<proteinExistence type="predicted"/>